<dbReference type="GO" id="GO:0031267">
    <property type="term" value="F:small GTPase binding"/>
    <property type="evidence" value="ECO:0007669"/>
    <property type="project" value="TreeGrafter"/>
</dbReference>
<dbReference type="GO" id="GO:0007030">
    <property type="term" value="P:Golgi organization"/>
    <property type="evidence" value="ECO:0007669"/>
    <property type="project" value="TreeGrafter"/>
</dbReference>
<feature type="region of interest" description="Disordered" evidence="4">
    <location>
        <begin position="378"/>
        <end position="414"/>
    </location>
</feature>
<dbReference type="AlphaFoldDB" id="A0A5C3N5C5"/>
<name>A0A5C3N5C5_9AGAM</name>
<feature type="domain" description="GRIP" evidence="5">
    <location>
        <begin position="327"/>
        <end position="378"/>
    </location>
</feature>
<dbReference type="PANTHER" id="PTHR18921">
    <property type="entry name" value="MYOSIN HEAVY CHAIN - RELATED"/>
    <property type="match status" value="1"/>
</dbReference>
<keyword evidence="7" id="KW-1185">Reference proteome</keyword>
<accession>A0A5C3N5C5</accession>
<feature type="compositionally biased region" description="Basic and acidic residues" evidence="4">
    <location>
        <begin position="45"/>
        <end position="58"/>
    </location>
</feature>
<keyword evidence="3" id="KW-0175">Coiled coil</keyword>
<dbReference type="InterPro" id="IPR000237">
    <property type="entry name" value="GRIP_dom"/>
</dbReference>
<protein>
    <recommendedName>
        <fullName evidence="5">GRIP domain-containing protein</fullName>
    </recommendedName>
</protein>
<sequence>MSSPSPTKGLISPLLSPQSSHSRGSLDGDATNVGSFGTNGTTNGHNHDTEDADPIQRLRDELERTKEEKEALAAQYRNLLGKLTTMRTTLQNKLKQDAEELERREQLVQQLTVENEDLVSTVETLKSELITSNAEAENASRELEAMRSRALQETAQETMLRERELRELQSELERCRIEKDEWEHAALHERAFADEARVTIETLQRDIEIEREAREREAVELETERENATNLQSVLADFQSAKEHELKQAIKEHEAQFDQLTQSLAEYKSRALNAELQLEESTSNSSRVQTLEKEVKEKELLIQKLRHEAIIMNEHLMEALRRLRRQSSAENVDRRLVTNVLLSFLSTPRADSKRFEMLQLLSSILSWNDTEREKAGLQKMGNMPSANTGSGIWGRSASSASVSTMKSPELEKGDETESFSRLWVEFLLTEANAGQNVSATSPPTDPQRRANSSLPGSPTRLGHLSPGSPLSPGRRLSSFSSAAAMASSPNLSLPPSRKGKEKEVLL</sequence>
<dbReference type="PROSITE" id="PS50913">
    <property type="entry name" value="GRIP"/>
    <property type="match status" value="1"/>
</dbReference>
<dbReference type="GO" id="GO:0005794">
    <property type="term" value="C:Golgi apparatus"/>
    <property type="evidence" value="ECO:0007669"/>
    <property type="project" value="UniProtKB-SubCell"/>
</dbReference>
<dbReference type="OrthoDB" id="425925at2759"/>
<evidence type="ECO:0000256" key="3">
    <source>
        <dbReference type="ARBA" id="ARBA00023054"/>
    </source>
</evidence>
<feature type="compositionally biased region" description="Low complexity" evidence="4">
    <location>
        <begin position="476"/>
        <end position="496"/>
    </location>
</feature>
<evidence type="ECO:0000256" key="4">
    <source>
        <dbReference type="SAM" id="MobiDB-lite"/>
    </source>
</evidence>
<keyword evidence="2" id="KW-0333">Golgi apparatus</keyword>
<evidence type="ECO:0000256" key="2">
    <source>
        <dbReference type="ARBA" id="ARBA00023034"/>
    </source>
</evidence>
<dbReference type="InterPro" id="IPR019459">
    <property type="entry name" value="GRAB"/>
</dbReference>
<proteinExistence type="predicted"/>
<feature type="region of interest" description="Disordered" evidence="4">
    <location>
        <begin position="1"/>
        <end position="58"/>
    </location>
</feature>
<comment type="subcellular location">
    <subcellularLocation>
        <location evidence="1">Golgi apparatus</location>
    </subcellularLocation>
</comment>
<evidence type="ECO:0000313" key="6">
    <source>
        <dbReference type="EMBL" id="TFK48971.1"/>
    </source>
</evidence>
<dbReference type="Pfam" id="PF10375">
    <property type="entry name" value="GRAB"/>
    <property type="match status" value="1"/>
</dbReference>
<evidence type="ECO:0000259" key="5">
    <source>
        <dbReference type="PROSITE" id="PS50913"/>
    </source>
</evidence>
<dbReference type="PANTHER" id="PTHR18921:SF2">
    <property type="entry name" value="THYROID RECEPTOR-INTERACTING PROTEIN 11"/>
    <property type="match status" value="1"/>
</dbReference>
<dbReference type="STRING" id="5364.A0A5C3N5C5"/>
<dbReference type="Proteomes" id="UP000305948">
    <property type="component" value="Unassembled WGS sequence"/>
</dbReference>
<gene>
    <name evidence="6" type="ORF">OE88DRAFT_1757967</name>
</gene>
<reference evidence="6 7" key="1">
    <citation type="journal article" date="2019" name="Nat. Ecol. Evol.">
        <title>Megaphylogeny resolves global patterns of mushroom evolution.</title>
        <authorList>
            <person name="Varga T."/>
            <person name="Krizsan K."/>
            <person name="Foldi C."/>
            <person name="Dima B."/>
            <person name="Sanchez-Garcia M."/>
            <person name="Sanchez-Ramirez S."/>
            <person name="Szollosi G.J."/>
            <person name="Szarkandi J.G."/>
            <person name="Papp V."/>
            <person name="Albert L."/>
            <person name="Andreopoulos W."/>
            <person name="Angelini C."/>
            <person name="Antonin V."/>
            <person name="Barry K.W."/>
            <person name="Bougher N.L."/>
            <person name="Buchanan P."/>
            <person name="Buyck B."/>
            <person name="Bense V."/>
            <person name="Catcheside P."/>
            <person name="Chovatia M."/>
            <person name="Cooper J."/>
            <person name="Damon W."/>
            <person name="Desjardin D."/>
            <person name="Finy P."/>
            <person name="Geml J."/>
            <person name="Haridas S."/>
            <person name="Hughes K."/>
            <person name="Justo A."/>
            <person name="Karasinski D."/>
            <person name="Kautmanova I."/>
            <person name="Kiss B."/>
            <person name="Kocsube S."/>
            <person name="Kotiranta H."/>
            <person name="LaButti K.M."/>
            <person name="Lechner B.E."/>
            <person name="Liimatainen K."/>
            <person name="Lipzen A."/>
            <person name="Lukacs Z."/>
            <person name="Mihaltcheva S."/>
            <person name="Morgado L.N."/>
            <person name="Niskanen T."/>
            <person name="Noordeloos M.E."/>
            <person name="Ohm R.A."/>
            <person name="Ortiz-Santana B."/>
            <person name="Ovrebo C."/>
            <person name="Racz N."/>
            <person name="Riley R."/>
            <person name="Savchenko A."/>
            <person name="Shiryaev A."/>
            <person name="Soop K."/>
            <person name="Spirin V."/>
            <person name="Szebenyi C."/>
            <person name="Tomsovsky M."/>
            <person name="Tulloss R.E."/>
            <person name="Uehling J."/>
            <person name="Grigoriev I.V."/>
            <person name="Vagvolgyi C."/>
            <person name="Papp T."/>
            <person name="Martin F.M."/>
            <person name="Miettinen O."/>
            <person name="Hibbett D.S."/>
            <person name="Nagy L.G."/>
        </authorList>
    </citation>
    <scope>NUCLEOTIDE SEQUENCE [LARGE SCALE GENOMIC DNA]</scope>
    <source>
        <strain evidence="6 7">OMC1185</strain>
    </source>
</reference>
<dbReference type="GO" id="GO:0006888">
    <property type="term" value="P:endoplasmic reticulum to Golgi vesicle-mediated transport"/>
    <property type="evidence" value="ECO:0007669"/>
    <property type="project" value="TreeGrafter"/>
</dbReference>
<feature type="compositionally biased region" description="Low complexity" evidence="4">
    <location>
        <begin position="31"/>
        <end position="44"/>
    </location>
</feature>
<evidence type="ECO:0000313" key="7">
    <source>
        <dbReference type="Proteomes" id="UP000305948"/>
    </source>
</evidence>
<feature type="region of interest" description="Disordered" evidence="4">
    <location>
        <begin position="434"/>
        <end position="506"/>
    </location>
</feature>
<evidence type="ECO:0000256" key="1">
    <source>
        <dbReference type="ARBA" id="ARBA00004555"/>
    </source>
</evidence>
<organism evidence="6 7">
    <name type="scientific">Heliocybe sulcata</name>
    <dbReference type="NCBI Taxonomy" id="5364"/>
    <lineage>
        <taxon>Eukaryota</taxon>
        <taxon>Fungi</taxon>
        <taxon>Dikarya</taxon>
        <taxon>Basidiomycota</taxon>
        <taxon>Agaricomycotina</taxon>
        <taxon>Agaricomycetes</taxon>
        <taxon>Gloeophyllales</taxon>
        <taxon>Gloeophyllaceae</taxon>
        <taxon>Heliocybe</taxon>
    </lineage>
</organism>
<dbReference type="EMBL" id="ML213517">
    <property type="protein sequence ID" value="TFK48971.1"/>
    <property type="molecule type" value="Genomic_DNA"/>
</dbReference>